<dbReference type="AlphaFoldDB" id="A0A1Q5PUT0"/>
<dbReference type="STRING" id="52770.BSZ40_08060"/>
<dbReference type="SUPFAM" id="SSF46689">
    <property type="entry name" value="Homeodomain-like"/>
    <property type="match status" value="1"/>
</dbReference>
<dbReference type="OrthoDB" id="7506349at2"/>
<keyword evidence="3" id="KW-1185">Reference proteome</keyword>
<dbReference type="Pfam" id="PF17940">
    <property type="entry name" value="TetR_C_31"/>
    <property type="match status" value="1"/>
</dbReference>
<dbReference type="Gene3D" id="1.10.357.10">
    <property type="entry name" value="Tetracycline Repressor, domain 2"/>
    <property type="match status" value="1"/>
</dbReference>
<evidence type="ECO:0000259" key="1">
    <source>
        <dbReference type="Pfam" id="PF17940"/>
    </source>
</evidence>
<dbReference type="EMBL" id="MQVS01000008">
    <property type="protein sequence ID" value="OKL51256.1"/>
    <property type="molecule type" value="Genomic_DNA"/>
</dbReference>
<accession>A0A1Q5PUT0</accession>
<dbReference type="InterPro" id="IPR009057">
    <property type="entry name" value="Homeodomain-like_sf"/>
</dbReference>
<name>A0A1Q5PUT0_9ACTO</name>
<evidence type="ECO:0000313" key="2">
    <source>
        <dbReference type="EMBL" id="OKL51256.1"/>
    </source>
</evidence>
<dbReference type="InterPro" id="IPR041583">
    <property type="entry name" value="TetR_C_31"/>
</dbReference>
<comment type="caution">
    <text evidence="2">The sequence shown here is derived from an EMBL/GenBank/DDBJ whole genome shotgun (WGS) entry which is preliminary data.</text>
</comment>
<gene>
    <name evidence="2" type="ORF">BSZ40_08060</name>
</gene>
<dbReference type="InParanoid" id="A0A1Q5PUT0"/>
<organism evidence="2 3">
    <name type="scientific">Buchananella hordeovulneris</name>
    <dbReference type="NCBI Taxonomy" id="52770"/>
    <lineage>
        <taxon>Bacteria</taxon>
        <taxon>Bacillati</taxon>
        <taxon>Actinomycetota</taxon>
        <taxon>Actinomycetes</taxon>
        <taxon>Actinomycetales</taxon>
        <taxon>Actinomycetaceae</taxon>
        <taxon>Buchananella</taxon>
    </lineage>
</organism>
<dbReference type="RefSeq" id="WP_073825073.1">
    <property type="nucleotide sequence ID" value="NZ_MQVS01000008.1"/>
</dbReference>
<feature type="domain" description="Tetracyclin repressor-like C-terminal group 31" evidence="1">
    <location>
        <begin position="76"/>
        <end position="182"/>
    </location>
</feature>
<reference evidence="3" key="1">
    <citation type="submission" date="2016-12" db="EMBL/GenBank/DDBJ databases">
        <authorList>
            <person name="Meng X."/>
        </authorList>
    </citation>
    <scope>NUCLEOTIDE SEQUENCE [LARGE SCALE GENOMIC DNA]</scope>
    <source>
        <strain evidence="3">DSM 20732</strain>
    </source>
</reference>
<dbReference type="Proteomes" id="UP000185612">
    <property type="component" value="Unassembled WGS sequence"/>
</dbReference>
<evidence type="ECO:0000313" key="3">
    <source>
        <dbReference type="Proteomes" id="UP000185612"/>
    </source>
</evidence>
<protein>
    <recommendedName>
        <fullName evidence="1">Tetracyclin repressor-like C-terminal group 31 domain-containing protein</fullName>
    </recommendedName>
</protein>
<sequence>MTMRRTQIADAGIKILGERGARAFTHLNIDRELGLPDGSTSYYARSRRDLLGLVVDRLAERADRQLATHPLPARLTTATAAQFLAAGLEAALEREADLRARLVLLLECRAAPEIYEALRARPPLRHALTGLATDLLQGLGVDAPERHAADLVALCDGLLMQRLLRGAGANDVGIITAYLAGLRGGA</sequence>
<proteinExistence type="predicted"/>